<organism evidence="6 7">
    <name type="scientific">Actinomadura vinacea</name>
    <dbReference type="NCBI Taxonomy" id="115336"/>
    <lineage>
        <taxon>Bacteria</taxon>
        <taxon>Bacillati</taxon>
        <taxon>Actinomycetota</taxon>
        <taxon>Actinomycetes</taxon>
        <taxon>Streptosporangiales</taxon>
        <taxon>Thermomonosporaceae</taxon>
        <taxon>Actinomadura</taxon>
    </lineage>
</organism>
<dbReference type="InterPro" id="IPR050319">
    <property type="entry name" value="ABC_transp_ATP-bind"/>
</dbReference>
<dbReference type="PANTHER" id="PTHR43776:SF7">
    <property type="entry name" value="D,D-DIPEPTIDE TRANSPORT ATP-BINDING PROTEIN DDPF-RELATED"/>
    <property type="match status" value="1"/>
</dbReference>
<comment type="caution">
    <text evidence="6">The sequence shown here is derived from an EMBL/GenBank/DDBJ whole genome shotgun (WGS) entry which is preliminary data.</text>
</comment>
<dbReference type="InterPro" id="IPR003439">
    <property type="entry name" value="ABC_transporter-like_ATP-bd"/>
</dbReference>
<evidence type="ECO:0000313" key="6">
    <source>
        <dbReference type="EMBL" id="GAA2412220.1"/>
    </source>
</evidence>
<keyword evidence="7" id="KW-1185">Reference proteome</keyword>
<comment type="similarity">
    <text evidence="1">Belongs to the ABC transporter superfamily.</text>
</comment>
<reference evidence="6 7" key="1">
    <citation type="journal article" date="2019" name="Int. J. Syst. Evol. Microbiol.">
        <title>The Global Catalogue of Microorganisms (GCM) 10K type strain sequencing project: providing services to taxonomists for standard genome sequencing and annotation.</title>
        <authorList>
            <consortium name="The Broad Institute Genomics Platform"/>
            <consortium name="The Broad Institute Genome Sequencing Center for Infectious Disease"/>
            <person name="Wu L."/>
            <person name="Ma J."/>
        </authorList>
    </citation>
    <scope>NUCLEOTIDE SEQUENCE [LARGE SCALE GENOMIC DNA]</scope>
    <source>
        <strain evidence="6 7">JCM 3325</strain>
    </source>
</reference>
<gene>
    <name evidence="6" type="ORF">GCM10010191_21950</name>
</gene>
<sequence length="85" mass="8899">MQDLVVRYGGRRGGTTVIDGVSFDLGAGETLSLVGESGSGKTTIGRAILGLAPVTAGSITFHGETVSNIPRARRRRVARDIQVVF</sequence>
<keyword evidence="4" id="KW-0067">ATP-binding</keyword>
<dbReference type="Gene3D" id="3.40.50.300">
    <property type="entry name" value="P-loop containing nucleotide triphosphate hydrolases"/>
    <property type="match status" value="1"/>
</dbReference>
<proteinExistence type="inferred from homology"/>
<dbReference type="Proteomes" id="UP001501231">
    <property type="component" value="Unassembled WGS sequence"/>
</dbReference>
<name>A0ABN3ITG8_9ACTN</name>
<evidence type="ECO:0000256" key="2">
    <source>
        <dbReference type="ARBA" id="ARBA00022448"/>
    </source>
</evidence>
<dbReference type="PANTHER" id="PTHR43776">
    <property type="entry name" value="TRANSPORT ATP-BINDING PROTEIN"/>
    <property type="match status" value="1"/>
</dbReference>
<dbReference type="InterPro" id="IPR027417">
    <property type="entry name" value="P-loop_NTPase"/>
</dbReference>
<evidence type="ECO:0000256" key="1">
    <source>
        <dbReference type="ARBA" id="ARBA00005417"/>
    </source>
</evidence>
<dbReference type="EMBL" id="BAAARW010000008">
    <property type="protein sequence ID" value="GAA2412220.1"/>
    <property type="molecule type" value="Genomic_DNA"/>
</dbReference>
<accession>A0ABN3ITG8</accession>
<evidence type="ECO:0000256" key="4">
    <source>
        <dbReference type="ARBA" id="ARBA00022840"/>
    </source>
</evidence>
<keyword evidence="2" id="KW-0813">Transport</keyword>
<protein>
    <recommendedName>
        <fullName evidence="5">ABC transporter domain-containing protein</fullName>
    </recommendedName>
</protein>
<evidence type="ECO:0000259" key="5">
    <source>
        <dbReference type="Pfam" id="PF00005"/>
    </source>
</evidence>
<keyword evidence="3" id="KW-0547">Nucleotide-binding</keyword>
<feature type="domain" description="ABC transporter" evidence="5">
    <location>
        <begin position="19"/>
        <end position="84"/>
    </location>
</feature>
<dbReference type="Pfam" id="PF00005">
    <property type="entry name" value="ABC_tran"/>
    <property type="match status" value="1"/>
</dbReference>
<evidence type="ECO:0000313" key="7">
    <source>
        <dbReference type="Proteomes" id="UP001501231"/>
    </source>
</evidence>
<evidence type="ECO:0000256" key="3">
    <source>
        <dbReference type="ARBA" id="ARBA00022741"/>
    </source>
</evidence>
<dbReference type="SUPFAM" id="SSF52540">
    <property type="entry name" value="P-loop containing nucleoside triphosphate hydrolases"/>
    <property type="match status" value="1"/>
</dbReference>